<evidence type="ECO:0000256" key="2">
    <source>
        <dbReference type="ARBA" id="ARBA00001946"/>
    </source>
</evidence>
<keyword evidence="23" id="KW-1185">Reference proteome</keyword>
<dbReference type="InterPro" id="IPR036618">
    <property type="entry name" value="PtsI_HPr-bd_sf"/>
</dbReference>
<evidence type="ECO:0000256" key="7">
    <source>
        <dbReference type="ARBA" id="ARBA00016544"/>
    </source>
</evidence>
<dbReference type="Gene3D" id="1.10.274.10">
    <property type="entry name" value="PtsI, HPr-binding domain"/>
    <property type="match status" value="1"/>
</dbReference>
<evidence type="ECO:0000256" key="11">
    <source>
        <dbReference type="ARBA" id="ARBA00022679"/>
    </source>
</evidence>
<dbReference type="InterPro" id="IPR015813">
    <property type="entry name" value="Pyrv/PenolPyrv_kinase-like_dom"/>
</dbReference>
<comment type="function">
    <text evidence="3 17">General (non sugar-specific) component of the phosphoenolpyruvate-dependent sugar phosphotransferase system (sugar PTS). This major carbohydrate active-transport system catalyzes the phosphorylation of incoming sugar substrates concomitantly with their translocation across the cell membrane. Enzyme I transfers the phosphoryl group from phosphoenolpyruvate (PEP) to the phosphoryl carrier protein (HPr).</text>
</comment>
<dbReference type="SUPFAM" id="SSF52009">
    <property type="entry name" value="Phosphohistidine domain"/>
    <property type="match status" value="1"/>
</dbReference>
<dbReference type="RefSeq" id="WP_281094100.1">
    <property type="nucleotide sequence ID" value="NZ_JARYZI010000005.1"/>
</dbReference>
<dbReference type="PRINTS" id="PR01736">
    <property type="entry name" value="PHPHTRNFRASE"/>
</dbReference>
<dbReference type="NCBIfam" id="TIGR01417">
    <property type="entry name" value="PTS_I_fam"/>
    <property type="match status" value="1"/>
</dbReference>
<dbReference type="PANTHER" id="PTHR46244:SF3">
    <property type="entry name" value="PHOSPHOENOLPYRUVATE-PROTEIN PHOSPHOTRANSFERASE"/>
    <property type="match status" value="1"/>
</dbReference>
<dbReference type="InterPro" id="IPR036637">
    <property type="entry name" value="Phosphohistidine_dom_sf"/>
</dbReference>
<evidence type="ECO:0000256" key="17">
    <source>
        <dbReference type="PIRNR" id="PIRNR000732"/>
    </source>
</evidence>
<comment type="cofactor">
    <cofactor evidence="2 17">
        <name>Mg(2+)</name>
        <dbReference type="ChEBI" id="CHEBI:18420"/>
    </cofactor>
</comment>
<evidence type="ECO:0000256" key="4">
    <source>
        <dbReference type="ARBA" id="ARBA00004496"/>
    </source>
</evidence>
<evidence type="ECO:0000256" key="14">
    <source>
        <dbReference type="ARBA" id="ARBA00022777"/>
    </source>
</evidence>
<evidence type="ECO:0000256" key="9">
    <source>
        <dbReference type="ARBA" id="ARBA00022490"/>
    </source>
</evidence>
<dbReference type="PROSITE" id="PS00370">
    <property type="entry name" value="PEP_ENZYMES_PHOS_SITE"/>
    <property type="match status" value="1"/>
</dbReference>
<organism evidence="22 23">
    <name type="scientific">Fusibacter bizertensis</name>
    <dbReference type="NCBI Taxonomy" id="1488331"/>
    <lineage>
        <taxon>Bacteria</taxon>
        <taxon>Bacillati</taxon>
        <taxon>Bacillota</taxon>
        <taxon>Clostridia</taxon>
        <taxon>Eubacteriales</taxon>
        <taxon>Eubacteriales Family XII. Incertae Sedis</taxon>
        <taxon>Fusibacter</taxon>
    </lineage>
</organism>
<sequence>MLKGIAASKGYAIGKISIMTHQELTIDESTCESVELELTALKDAVVNSKEQLQALRVKTAENIGEHEAMVFDSHMMFLDDPEFVGAMEEAIQSEMKRAASAVEQVKLFFKNMFAQMDNAYMRERAADIVDVSNRIIKNILGISSEVNDLPENTIIVAHDLTPSDTAQLDKSKVIGFLTDIGGVTSHSAIMARSLEICAVVGMGDITSTVKNGMECIIDGIKGEVILSPDQETLEEYKSLAEAYRKKRIELKKYKDLKLAYKDGREILVAGNIGSVKDLDSVIENGADGIGLFRTEFVFMDRDVAPTEDEQFEIYKTVAERMSGKPVVIRTLDIGGDKQIPYLHLEQEMNPFLGLRAIRLCFKYEDMFKAQIKALLRAGVFGDVNIMLPMIGTIDEIRQAKKIIEKCKNELKEEGIPFKADTPVGIMIEIPAAAIAADILADEVDFFSIGTNDLIQYTLAVDRMNSNISHLYNPMNVSVLRLIEMSIKAAHKAGIWCGMCGEMAGDLRVTKTLLEMGLDEFSMSGSSILDVKELIYNELK</sequence>
<evidence type="ECO:0000256" key="13">
    <source>
        <dbReference type="ARBA" id="ARBA00022723"/>
    </source>
</evidence>
<evidence type="ECO:0000256" key="1">
    <source>
        <dbReference type="ARBA" id="ARBA00000683"/>
    </source>
</evidence>
<dbReference type="InterPro" id="IPR008279">
    <property type="entry name" value="PEP-util_enz_mobile_dom"/>
</dbReference>
<evidence type="ECO:0000313" key="22">
    <source>
        <dbReference type="EMBL" id="MDH8678259.1"/>
    </source>
</evidence>
<keyword evidence="15 17" id="KW-0460">Magnesium</keyword>
<evidence type="ECO:0000256" key="6">
    <source>
        <dbReference type="ARBA" id="ARBA00012232"/>
    </source>
</evidence>
<evidence type="ECO:0000256" key="12">
    <source>
        <dbReference type="ARBA" id="ARBA00022683"/>
    </source>
</evidence>
<dbReference type="PROSITE" id="PS00742">
    <property type="entry name" value="PEP_ENZYMES_2"/>
    <property type="match status" value="1"/>
</dbReference>
<gene>
    <name evidence="22" type="primary">ptsP</name>
    <name evidence="22" type="ORF">QE109_08875</name>
</gene>
<feature type="domain" description="PEP-utilising enzyme mobile" evidence="19">
    <location>
        <begin position="149"/>
        <end position="222"/>
    </location>
</feature>
<comment type="similarity">
    <text evidence="5 17">Belongs to the PEP-utilizing enzyme family.</text>
</comment>
<dbReference type="SUPFAM" id="SSF51621">
    <property type="entry name" value="Phosphoenolpyruvate/pyruvate domain"/>
    <property type="match status" value="1"/>
</dbReference>
<keyword evidence="9 17" id="KW-0963">Cytoplasm</keyword>
<evidence type="ECO:0000259" key="19">
    <source>
        <dbReference type="Pfam" id="PF00391"/>
    </source>
</evidence>
<dbReference type="SUPFAM" id="SSF47831">
    <property type="entry name" value="Enzyme I of the PEP:sugar phosphotransferase system HPr-binding (sub)domain"/>
    <property type="match status" value="1"/>
</dbReference>
<evidence type="ECO:0000313" key="23">
    <source>
        <dbReference type="Proteomes" id="UP001158045"/>
    </source>
</evidence>
<evidence type="ECO:0000256" key="3">
    <source>
        <dbReference type="ARBA" id="ARBA00002728"/>
    </source>
</evidence>
<evidence type="ECO:0000259" key="20">
    <source>
        <dbReference type="Pfam" id="PF02896"/>
    </source>
</evidence>
<dbReference type="Proteomes" id="UP001158045">
    <property type="component" value="Unassembled WGS sequence"/>
</dbReference>
<dbReference type="InterPro" id="IPR050499">
    <property type="entry name" value="PEP-utilizing_PTS_enzyme"/>
</dbReference>
<dbReference type="InterPro" id="IPR018274">
    <property type="entry name" value="PEP_util_AS"/>
</dbReference>
<dbReference type="Gene3D" id="3.50.30.10">
    <property type="entry name" value="Phosphohistidine domain"/>
    <property type="match status" value="1"/>
</dbReference>
<dbReference type="InterPro" id="IPR006318">
    <property type="entry name" value="PTS_EI-like"/>
</dbReference>
<accession>A0ABT6NCX0</accession>
<dbReference type="Pfam" id="PF05524">
    <property type="entry name" value="PEP-utilisers_N"/>
    <property type="match status" value="1"/>
</dbReference>
<dbReference type="EMBL" id="JARYZI010000005">
    <property type="protein sequence ID" value="MDH8678259.1"/>
    <property type="molecule type" value="Genomic_DNA"/>
</dbReference>
<dbReference type="Gene3D" id="3.20.20.60">
    <property type="entry name" value="Phosphoenolpyruvate-binding domains"/>
    <property type="match status" value="1"/>
</dbReference>
<feature type="coiled-coil region" evidence="18">
    <location>
        <begin position="31"/>
        <end position="58"/>
    </location>
</feature>
<dbReference type="GO" id="GO:0008965">
    <property type="term" value="F:phosphoenolpyruvate-protein phosphotransferase activity"/>
    <property type="evidence" value="ECO:0007669"/>
    <property type="project" value="UniProtKB-EC"/>
</dbReference>
<dbReference type="InterPro" id="IPR024692">
    <property type="entry name" value="PTS_EI"/>
</dbReference>
<dbReference type="EC" id="2.7.3.9" evidence="6 17"/>
<dbReference type="InterPro" id="IPR000121">
    <property type="entry name" value="PEP_util_C"/>
</dbReference>
<keyword evidence="8 17" id="KW-0813">Transport</keyword>
<evidence type="ECO:0000256" key="18">
    <source>
        <dbReference type="SAM" id="Coils"/>
    </source>
</evidence>
<dbReference type="InterPro" id="IPR040442">
    <property type="entry name" value="Pyrv_kinase-like_dom_sf"/>
</dbReference>
<dbReference type="Pfam" id="PF02896">
    <property type="entry name" value="PEP-utilizers_C"/>
    <property type="match status" value="1"/>
</dbReference>
<keyword evidence="13 17" id="KW-0479">Metal-binding</keyword>
<name>A0ABT6NCX0_9FIRM</name>
<evidence type="ECO:0000256" key="16">
    <source>
        <dbReference type="ARBA" id="ARBA00033235"/>
    </source>
</evidence>
<keyword evidence="14 17" id="KW-0418">Kinase</keyword>
<keyword evidence="11 17" id="KW-0808">Transferase</keyword>
<evidence type="ECO:0000259" key="21">
    <source>
        <dbReference type="Pfam" id="PF05524"/>
    </source>
</evidence>
<comment type="catalytic activity">
    <reaction evidence="1 17">
        <text>L-histidyl-[protein] + phosphoenolpyruvate = N(pros)-phospho-L-histidyl-[protein] + pyruvate</text>
        <dbReference type="Rhea" id="RHEA:23880"/>
        <dbReference type="Rhea" id="RHEA-COMP:9745"/>
        <dbReference type="Rhea" id="RHEA-COMP:9746"/>
        <dbReference type="ChEBI" id="CHEBI:15361"/>
        <dbReference type="ChEBI" id="CHEBI:29979"/>
        <dbReference type="ChEBI" id="CHEBI:58702"/>
        <dbReference type="ChEBI" id="CHEBI:64837"/>
        <dbReference type="EC" id="2.7.3.9"/>
    </reaction>
</comment>
<keyword evidence="10 17" id="KW-0762">Sugar transport</keyword>
<keyword evidence="12 17" id="KW-0598">Phosphotransferase system</keyword>
<feature type="domain" description="Phosphotransferase system enzyme I N-terminal" evidence="21">
    <location>
        <begin position="3"/>
        <end position="124"/>
    </location>
</feature>
<evidence type="ECO:0000256" key="8">
    <source>
        <dbReference type="ARBA" id="ARBA00022448"/>
    </source>
</evidence>
<evidence type="ECO:0000256" key="10">
    <source>
        <dbReference type="ARBA" id="ARBA00022597"/>
    </source>
</evidence>
<protein>
    <recommendedName>
        <fullName evidence="7 17">Phosphoenolpyruvate-protein phosphotransferase</fullName>
        <ecNumber evidence="6 17">2.7.3.9</ecNumber>
    </recommendedName>
    <alternativeName>
        <fullName evidence="16 17">Phosphotransferase system, enzyme I</fullName>
    </alternativeName>
</protein>
<keyword evidence="18" id="KW-0175">Coiled coil</keyword>
<comment type="caution">
    <text evidence="22">The sequence shown here is derived from an EMBL/GenBank/DDBJ whole genome shotgun (WGS) entry which is preliminary data.</text>
</comment>
<dbReference type="PIRSF" id="PIRSF000732">
    <property type="entry name" value="PTS_enzyme_I"/>
    <property type="match status" value="1"/>
</dbReference>
<evidence type="ECO:0000256" key="15">
    <source>
        <dbReference type="ARBA" id="ARBA00022842"/>
    </source>
</evidence>
<comment type="subcellular location">
    <subcellularLocation>
        <location evidence="4 17">Cytoplasm</location>
    </subcellularLocation>
</comment>
<evidence type="ECO:0000256" key="5">
    <source>
        <dbReference type="ARBA" id="ARBA00007837"/>
    </source>
</evidence>
<dbReference type="Pfam" id="PF00391">
    <property type="entry name" value="PEP-utilizers"/>
    <property type="match status" value="1"/>
</dbReference>
<dbReference type="PANTHER" id="PTHR46244">
    <property type="entry name" value="PHOSPHOENOLPYRUVATE-PROTEIN PHOSPHOTRANSFERASE"/>
    <property type="match status" value="1"/>
</dbReference>
<reference evidence="22 23" key="1">
    <citation type="submission" date="2023-04" db="EMBL/GenBank/DDBJ databases">
        <title>Fusibacter bizertensis strain WBS, isolated from littoral bottom sediments of the Arctic seas - biochemical and genomic analysis.</title>
        <authorList>
            <person name="Brioukhanov A.L."/>
        </authorList>
    </citation>
    <scope>NUCLEOTIDE SEQUENCE [LARGE SCALE GENOMIC DNA]</scope>
    <source>
        <strain evidence="22 23">WBS</strain>
    </source>
</reference>
<feature type="domain" description="PEP-utilising enzyme C-terminal" evidence="20">
    <location>
        <begin position="249"/>
        <end position="535"/>
    </location>
</feature>
<proteinExistence type="inferred from homology"/>
<dbReference type="InterPro" id="IPR023151">
    <property type="entry name" value="PEP_util_CS"/>
</dbReference>
<dbReference type="InterPro" id="IPR008731">
    <property type="entry name" value="PTS_EIN"/>
</dbReference>